<dbReference type="Proteomes" id="UP001153331">
    <property type="component" value="Unassembled WGS sequence"/>
</dbReference>
<protein>
    <submittedName>
        <fullName evidence="1">Uncharacterized protein</fullName>
    </submittedName>
</protein>
<reference evidence="1" key="1">
    <citation type="submission" date="2022-11" db="EMBL/GenBank/DDBJ databases">
        <title>Genome Sequence of Boeremia exigua.</title>
        <authorList>
            <person name="Buettner E."/>
        </authorList>
    </citation>
    <scope>NUCLEOTIDE SEQUENCE</scope>
    <source>
        <strain evidence="1">CU02</strain>
    </source>
</reference>
<dbReference type="EMBL" id="JAPHNI010001498">
    <property type="protein sequence ID" value="KAJ8105446.1"/>
    <property type="molecule type" value="Genomic_DNA"/>
</dbReference>
<evidence type="ECO:0000313" key="2">
    <source>
        <dbReference type="Proteomes" id="UP001153331"/>
    </source>
</evidence>
<proteinExistence type="predicted"/>
<keyword evidence="2" id="KW-1185">Reference proteome</keyword>
<gene>
    <name evidence="1" type="ORF">OPT61_g10172</name>
</gene>
<organism evidence="1 2">
    <name type="scientific">Boeremia exigua</name>
    <dbReference type="NCBI Taxonomy" id="749465"/>
    <lineage>
        <taxon>Eukaryota</taxon>
        <taxon>Fungi</taxon>
        <taxon>Dikarya</taxon>
        <taxon>Ascomycota</taxon>
        <taxon>Pezizomycotina</taxon>
        <taxon>Dothideomycetes</taxon>
        <taxon>Pleosporomycetidae</taxon>
        <taxon>Pleosporales</taxon>
        <taxon>Pleosporineae</taxon>
        <taxon>Didymellaceae</taxon>
        <taxon>Boeremia</taxon>
    </lineage>
</organism>
<sequence>MYLPEDFMGTAHQRLLPAALDEANAENPANAPHHHAEQRFPSEQSPHGENDALATRPDSSPHVRRDSAWSCEPEQMQIDQAPHQPDEDQNLTNLLRQHLQPCAVIVPSPMRPIPESQQQQQTPSSSSIGLPSMTDKFLPQTHAYLELGSSIVRPDGQTLNTDGANGEREGRPHPAYNVKPADWGLPELERQPRILDYANQYQALQGWQPATSIRPPQPYQASFTAVSSLPSAYAQSYQPAPQERRTDSLPRRQNLQPLPDPETLRKQEIYRQKGEARRKSIAARTAGQTPTPVTASTTPLAPLTTAPLTTIPATRPLPTYEFVNYAAPPAKRRRTATRAVPELRREEESVVTYHSAYDDFWARTQPAGAPAASLPQPIVPTYEAYKWPIHHYHLHPTNGYAFAESWLDALLATTLAPHYRANHLSHITPGFIQNGTPLSLLVLHNATNPFSESHDATVSIGVYGLHWRRSADIHWTTLASDQRALFADAEAKGALVEVERWECDEARAERRRFHRAYWLAANRRKLGGLLNRAPVEGEEEDEVGGAGEVGKEEEEDGFVVEEADLSAEWGVDEGGAEVAWEKVLQDVEDEGEEGREYVVVASSEVWGSWMI</sequence>
<name>A0ACC2HR66_9PLEO</name>
<comment type="caution">
    <text evidence="1">The sequence shown here is derived from an EMBL/GenBank/DDBJ whole genome shotgun (WGS) entry which is preliminary data.</text>
</comment>
<evidence type="ECO:0000313" key="1">
    <source>
        <dbReference type="EMBL" id="KAJ8105446.1"/>
    </source>
</evidence>
<accession>A0ACC2HR66</accession>